<dbReference type="RefSeq" id="WP_210511097.1">
    <property type="nucleotide sequence ID" value="NZ_JAFIDN010000003.1"/>
</dbReference>
<dbReference type="Gene3D" id="3.90.550.10">
    <property type="entry name" value="Spore Coat Polysaccharide Biosynthesis Protein SpsA, Chain A"/>
    <property type="match status" value="1"/>
</dbReference>
<organism evidence="3 4">
    <name type="scientific">Natronogracilivirga saccharolytica</name>
    <dbReference type="NCBI Taxonomy" id="2812953"/>
    <lineage>
        <taxon>Bacteria</taxon>
        <taxon>Pseudomonadati</taxon>
        <taxon>Balneolota</taxon>
        <taxon>Balneolia</taxon>
        <taxon>Balneolales</taxon>
        <taxon>Cyclonatronaceae</taxon>
        <taxon>Natronogracilivirga</taxon>
    </lineage>
</organism>
<evidence type="ECO:0000259" key="2">
    <source>
        <dbReference type="Pfam" id="PF00535"/>
    </source>
</evidence>
<feature type="transmembrane region" description="Helical" evidence="1">
    <location>
        <begin position="248"/>
        <end position="267"/>
    </location>
</feature>
<keyword evidence="4" id="KW-1185">Reference proteome</keyword>
<dbReference type="EMBL" id="JAFIDN010000003">
    <property type="protein sequence ID" value="MBP3192207.1"/>
    <property type="molecule type" value="Genomic_DNA"/>
</dbReference>
<dbReference type="AlphaFoldDB" id="A0A8J7RSN1"/>
<comment type="caution">
    <text evidence="3">The sequence shown here is derived from an EMBL/GenBank/DDBJ whole genome shotgun (WGS) entry which is preliminary data.</text>
</comment>
<feature type="domain" description="Glycosyltransferase 2-like" evidence="2">
    <location>
        <begin position="6"/>
        <end position="137"/>
    </location>
</feature>
<keyword evidence="1" id="KW-0472">Membrane</keyword>
<accession>A0A8J7RSN1</accession>
<dbReference type="SUPFAM" id="SSF53448">
    <property type="entry name" value="Nucleotide-diphospho-sugar transferases"/>
    <property type="match status" value="1"/>
</dbReference>
<dbReference type="Pfam" id="PF00535">
    <property type="entry name" value="Glycos_transf_2"/>
    <property type="match status" value="1"/>
</dbReference>
<evidence type="ECO:0000313" key="4">
    <source>
        <dbReference type="Proteomes" id="UP000673975"/>
    </source>
</evidence>
<sequence>MTTRFSVIIPVYNRPDELEELMESLSVLKSRKSGNNSAAGNFEVIVVEDGSKEKSDRVCSKYSDVLEVQYLYRENAGPAAARNTGAASAKGDWLIFFDSDCVIPEHYFETVEQVLSSQEADFFGGPDRAAASFSPVQKAIDYTMTSFLTTGGIRGGKKQLDRYYPRSFNMGVKKAAFDKTGGFSELRFGEDLDLSMRLMENGCHSVLIEDAWVYHKRRTDLKKFFKQVYNSGMARVVLNRLHPGTMKALHLLPSLFVLYLIFAVVSLPFAGGPFFYPVLILLLILFIDAMRWTGSLAAALLAPAAGVVQLTGYGIGLIHAAVLIHVLGRKQAKAFESTFYK</sequence>
<evidence type="ECO:0000313" key="3">
    <source>
        <dbReference type="EMBL" id="MBP3192207.1"/>
    </source>
</evidence>
<keyword evidence="1" id="KW-1133">Transmembrane helix</keyword>
<evidence type="ECO:0000256" key="1">
    <source>
        <dbReference type="SAM" id="Phobius"/>
    </source>
</evidence>
<dbReference type="PANTHER" id="PTHR22916">
    <property type="entry name" value="GLYCOSYLTRANSFERASE"/>
    <property type="match status" value="1"/>
</dbReference>
<dbReference type="Proteomes" id="UP000673975">
    <property type="component" value="Unassembled WGS sequence"/>
</dbReference>
<dbReference type="InterPro" id="IPR029044">
    <property type="entry name" value="Nucleotide-diphossugar_trans"/>
</dbReference>
<dbReference type="InterPro" id="IPR001173">
    <property type="entry name" value="Glyco_trans_2-like"/>
</dbReference>
<dbReference type="GO" id="GO:0016758">
    <property type="term" value="F:hexosyltransferase activity"/>
    <property type="evidence" value="ECO:0007669"/>
    <property type="project" value="UniProtKB-ARBA"/>
</dbReference>
<name>A0A8J7RSN1_9BACT</name>
<protein>
    <submittedName>
        <fullName evidence="3">Glycosyltransferase</fullName>
    </submittedName>
</protein>
<feature type="transmembrane region" description="Helical" evidence="1">
    <location>
        <begin position="300"/>
        <end position="327"/>
    </location>
</feature>
<gene>
    <name evidence="3" type="ORF">NATSA_06005</name>
</gene>
<reference evidence="3" key="1">
    <citation type="submission" date="2021-02" db="EMBL/GenBank/DDBJ databases">
        <title>Natronogracilivirga saccharolytica gen. nov. sp. nov. a new anaerobic, haloalkiliphilic carbohydrate-fermenting bacterium from soda lake and proposing of Cyclonatronumiaceae fam. nov. in the phylum Balneolaeota.</title>
        <authorList>
            <person name="Zhilina T.N."/>
            <person name="Sorokin D.Y."/>
            <person name="Zavarzina D.G."/>
            <person name="Toshchakov S.V."/>
            <person name="Kublanov I.V."/>
        </authorList>
    </citation>
    <scope>NUCLEOTIDE SEQUENCE</scope>
    <source>
        <strain evidence="3">Z-1702</strain>
    </source>
</reference>
<proteinExistence type="predicted"/>
<dbReference type="PANTHER" id="PTHR22916:SF64">
    <property type="entry name" value="TRANSFERASE, PUTATIVE-RELATED"/>
    <property type="match status" value="1"/>
</dbReference>
<keyword evidence="1" id="KW-0812">Transmembrane</keyword>